<name>A0ACB5T2L8_AMBMO</name>
<evidence type="ECO:0000313" key="1">
    <source>
        <dbReference type="EMBL" id="GME79685.1"/>
    </source>
</evidence>
<proteinExistence type="predicted"/>
<accession>A0ACB5T2L8</accession>
<protein>
    <submittedName>
        <fullName evidence="1">Unnamed protein product</fullName>
    </submittedName>
</protein>
<evidence type="ECO:0000313" key="2">
    <source>
        <dbReference type="Proteomes" id="UP001165064"/>
    </source>
</evidence>
<dbReference type="Proteomes" id="UP001165064">
    <property type="component" value="Unassembled WGS sequence"/>
</dbReference>
<reference evidence="1" key="1">
    <citation type="submission" date="2023-04" db="EMBL/GenBank/DDBJ databases">
        <title>Ambrosiozyma monospora NBRC 10751.</title>
        <authorList>
            <person name="Ichikawa N."/>
            <person name="Sato H."/>
            <person name="Tonouchi N."/>
        </authorList>
    </citation>
    <scope>NUCLEOTIDE SEQUENCE</scope>
    <source>
        <strain evidence="1">NBRC 10751</strain>
    </source>
</reference>
<keyword evidence="2" id="KW-1185">Reference proteome</keyword>
<comment type="caution">
    <text evidence="1">The sequence shown here is derived from an EMBL/GenBank/DDBJ whole genome shotgun (WGS) entry which is preliminary data.</text>
</comment>
<gene>
    <name evidence="1" type="ORF">Amon02_000407500</name>
</gene>
<dbReference type="EMBL" id="BSXS01002698">
    <property type="protein sequence ID" value="GME79685.1"/>
    <property type="molecule type" value="Genomic_DNA"/>
</dbReference>
<organism evidence="1 2">
    <name type="scientific">Ambrosiozyma monospora</name>
    <name type="common">Yeast</name>
    <name type="synonym">Endomycopsis monosporus</name>
    <dbReference type="NCBI Taxonomy" id="43982"/>
    <lineage>
        <taxon>Eukaryota</taxon>
        <taxon>Fungi</taxon>
        <taxon>Dikarya</taxon>
        <taxon>Ascomycota</taxon>
        <taxon>Saccharomycotina</taxon>
        <taxon>Pichiomycetes</taxon>
        <taxon>Pichiales</taxon>
        <taxon>Pichiaceae</taxon>
        <taxon>Ambrosiozyma</taxon>
    </lineage>
</organism>
<sequence>MKTTLPRIETLIAEPENRYQHTSLGIELNTASSTDQIINGDYRQLSETLINLKDASFYKIPRCAISLLKKKFPEIGNVEAKSDDFEESIVQNLKAEGGDTLGEFCYYWRGKSRIFVKVAAVYEISKGDQVERVLHGFKLQTHQSQTMKFADGKVTAEYLDSFATDVFVAKSDFATNLRRIRLFNFKFIKMGDRNIVYCTHPVFEDLIDDITFSE</sequence>